<dbReference type="RefSeq" id="WP_114121535.1">
    <property type="nucleotide sequence ID" value="NZ_JPWA01000008.1"/>
</dbReference>
<sequence>MQKSLIILSLLATASFSEAPVVAQTYQFRHHLYSVYGQNEAPSEENGPLIATTSIPDGVVNQTYEAQIEAAAGDSPELTFSSGNKPAWMSLHPVTGNVTELSGIPIAPGTSSFSVTVTDGANKFDSKPFIITVKYRPCDEAVSVGDLCEDSLIYIGTHSFSGPSYRYFMMKEDLGPMPFYIASDPSHWAGLEAALGPDAYFGDSDGFGVQAGILGFTNVNPSVTTPSAATACAEANVQGYDDWYAPSHSIIKKILPLGQAALEGEPYNYVPDPAQYWTTHTFGSSGSSISMLNVTSASSPGLMVAGSAQNPRYVRCVRRDPA</sequence>
<comment type="caution">
    <text evidence="2">The sequence shown here is derived from an EMBL/GenBank/DDBJ whole genome shotgun (WGS) entry which is preliminary data.</text>
</comment>
<dbReference type="InterPro" id="IPR015919">
    <property type="entry name" value="Cadherin-like_sf"/>
</dbReference>
<feature type="signal peptide" evidence="1">
    <location>
        <begin position="1"/>
        <end position="19"/>
    </location>
</feature>
<evidence type="ECO:0000256" key="1">
    <source>
        <dbReference type="SAM" id="SignalP"/>
    </source>
</evidence>
<dbReference type="SUPFAM" id="SSF49313">
    <property type="entry name" value="Cadherin-like"/>
    <property type="match status" value="1"/>
</dbReference>
<dbReference type="GO" id="GO:0016020">
    <property type="term" value="C:membrane"/>
    <property type="evidence" value="ECO:0007669"/>
    <property type="project" value="InterPro"/>
</dbReference>
<dbReference type="GO" id="GO:0005509">
    <property type="term" value="F:calcium ion binding"/>
    <property type="evidence" value="ECO:0007669"/>
    <property type="project" value="InterPro"/>
</dbReference>
<organism evidence="2 3">
    <name type="scientific">Thalassospira xianhensis MCCC 1A02616</name>
    <dbReference type="NCBI Taxonomy" id="1177929"/>
    <lineage>
        <taxon>Bacteria</taxon>
        <taxon>Pseudomonadati</taxon>
        <taxon>Pseudomonadota</taxon>
        <taxon>Alphaproteobacteria</taxon>
        <taxon>Rhodospirillales</taxon>
        <taxon>Thalassospiraceae</taxon>
        <taxon>Thalassospira</taxon>
    </lineage>
</organism>
<dbReference type="Gene3D" id="2.60.40.10">
    <property type="entry name" value="Immunoglobulins"/>
    <property type="match status" value="1"/>
</dbReference>
<protein>
    <recommendedName>
        <fullName evidence="4">Dystroglycan-type cadherin-like domain-containing protein</fullName>
    </recommendedName>
</protein>
<evidence type="ECO:0008006" key="4">
    <source>
        <dbReference type="Google" id="ProtNLM"/>
    </source>
</evidence>
<gene>
    <name evidence="2" type="ORF">TH5_09000</name>
</gene>
<dbReference type="AlphaFoldDB" id="A0A367UDL9"/>
<proteinExistence type="predicted"/>
<evidence type="ECO:0000313" key="3">
    <source>
        <dbReference type="Proteomes" id="UP000252419"/>
    </source>
</evidence>
<accession>A0A367UDL9</accession>
<keyword evidence="3" id="KW-1185">Reference proteome</keyword>
<reference evidence="2 3" key="1">
    <citation type="submission" date="2014-07" db="EMBL/GenBank/DDBJ databases">
        <title>Draft genome sequence of Thalassospira xianhensis P-4 (MCCC 1A02616).</title>
        <authorList>
            <person name="Lai Q."/>
            <person name="Shao Z."/>
        </authorList>
    </citation>
    <scope>NUCLEOTIDE SEQUENCE [LARGE SCALE GENOMIC DNA]</scope>
    <source>
        <strain evidence="2 3">MCCC 1A02616</strain>
    </source>
</reference>
<evidence type="ECO:0000313" key="2">
    <source>
        <dbReference type="EMBL" id="RCK06328.1"/>
    </source>
</evidence>
<feature type="chain" id="PRO_5017066730" description="Dystroglycan-type cadherin-like domain-containing protein" evidence="1">
    <location>
        <begin position="20"/>
        <end position="322"/>
    </location>
</feature>
<name>A0A367UDL9_9PROT</name>
<dbReference type="InterPro" id="IPR013783">
    <property type="entry name" value="Ig-like_fold"/>
</dbReference>
<dbReference type="Proteomes" id="UP000252419">
    <property type="component" value="Unassembled WGS sequence"/>
</dbReference>
<dbReference type="Pfam" id="PF05345">
    <property type="entry name" value="He_PIG"/>
    <property type="match status" value="1"/>
</dbReference>
<dbReference type="EMBL" id="JPWA01000008">
    <property type="protein sequence ID" value="RCK06328.1"/>
    <property type="molecule type" value="Genomic_DNA"/>
</dbReference>
<keyword evidence="1" id="KW-0732">Signal</keyword>